<evidence type="ECO:0000256" key="3">
    <source>
        <dbReference type="SAM" id="MobiDB-lite"/>
    </source>
</evidence>
<dbReference type="InterPro" id="IPR027124">
    <property type="entry name" value="Swc5/CFDP1/2"/>
</dbReference>
<feature type="domain" description="BCNT-C" evidence="4">
    <location>
        <begin position="251"/>
        <end position="332"/>
    </location>
</feature>
<evidence type="ECO:0000313" key="5">
    <source>
        <dbReference type="EMBL" id="ODM94758.1"/>
    </source>
</evidence>
<dbReference type="GO" id="GO:0000812">
    <property type="term" value="C:Swr1 complex"/>
    <property type="evidence" value="ECO:0007669"/>
    <property type="project" value="TreeGrafter"/>
</dbReference>
<keyword evidence="6" id="KW-1185">Reference proteome</keyword>
<dbReference type="PROSITE" id="PS51279">
    <property type="entry name" value="BCNT_C"/>
    <property type="match status" value="1"/>
</dbReference>
<feature type="compositionally biased region" description="Low complexity" evidence="3">
    <location>
        <begin position="206"/>
        <end position="224"/>
    </location>
</feature>
<comment type="caution">
    <text evidence="5">The sequence shown here is derived from an EMBL/GenBank/DDBJ whole genome shotgun (WGS) entry which is preliminary data.</text>
</comment>
<dbReference type="OMA" id="LDWAAYV"/>
<feature type="compositionally biased region" description="Acidic residues" evidence="3">
    <location>
        <begin position="89"/>
        <end position="98"/>
    </location>
</feature>
<evidence type="ECO:0000313" key="6">
    <source>
        <dbReference type="Proteomes" id="UP000094527"/>
    </source>
</evidence>
<protein>
    <recommendedName>
        <fullName evidence="1">Craniofacial development protein 1</fullName>
    </recommendedName>
    <alternativeName>
        <fullName evidence="2">Bucentaur</fullName>
    </alternativeName>
</protein>
<evidence type="ECO:0000256" key="2">
    <source>
        <dbReference type="ARBA" id="ARBA00030244"/>
    </source>
</evidence>
<gene>
    <name evidence="5" type="ORF">Ocin01_11914</name>
</gene>
<dbReference type="OrthoDB" id="445677at2759"/>
<feature type="compositionally biased region" description="Acidic residues" evidence="3">
    <location>
        <begin position="13"/>
        <end position="24"/>
    </location>
</feature>
<dbReference type="PANTHER" id="PTHR48407:SF1">
    <property type="entry name" value="CRANIOFACIAL DEVELOPMENT PROTEIN 1"/>
    <property type="match status" value="1"/>
</dbReference>
<dbReference type="Proteomes" id="UP000094527">
    <property type="component" value="Unassembled WGS sequence"/>
</dbReference>
<feature type="region of interest" description="Disordered" evidence="3">
    <location>
        <begin position="1"/>
        <end position="127"/>
    </location>
</feature>
<feature type="compositionally biased region" description="Basic and acidic residues" evidence="3">
    <location>
        <begin position="1"/>
        <end position="11"/>
    </location>
</feature>
<dbReference type="AlphaFoldDB" id="A0A1D2MP93"/>
<evidence type="ECO:0000256" key="1">
    <source>
        <dbReference type="ARBA" id="ARBA00019033"/>
    </source>
</evidence>
<proteinExistence type="predicted"/>
<dbReference type="EMBL" id="LJIJ01000756">
    <property type="protein sequence ID" value="ODM94758.1"/>
    <property type="molecule type" value="Genomic_DNA"/>
</dbReference>
<feature type="compositionally biased region" description="Acidic residues" evidence="3">
    <location>
        <begin position="37"/>
        <end position="49"/>
    </location>
</feature>
<dbReference type="InterPro" id="IPR011421">
    <property type="entry name" value="BCNT-C"/>
</dbReference>
<feature type="compositionally biased region" description="Basic and acidic residues" evidence="3">
    <location>
        <begin position="103"/>
        <end position="127"/>
    </location>
</feature>
<dbReference type="STRING" id="48709.A0A1D2MP93"/>
<accession>A0A1D2MP93</accession>
<organism evidence="5 6">
    <name type="scientific">Orchesella cincta</name>
    <name type="common">Springtail</name>
    <name type="synonym">Podura cincta</name>
    <dbReference type="NCBI Taxonomy" id="48709"/>
    <lineage>
        <taxon>Eukaryota</taxon>
        <taxon>Metazoa</taxon>
        <taxon>Ecdysozoa</taxon>
        <taxon>Arthropoda</taxon>
        <taxon>Hexapoda</taxon>
        <taxon>Collembola</taxon>
        <taxon>Entomobryomorpha</taxon>
        <taxon>Entomobryoidea</taxon>
        <taxon>Orchesellidae</taxon>
        <taxon>Orchesellinae</taxon>
        <taxon>Orchesella</taxon>
    </lineage>
</organism>
<feature type="compositionally biased region" description="Low complexity" evidence="3">
    <location>
        <begin position="181"/>
        <end position="196"/>
    </location>
</feature>
<dbReference type="PANTHER" id="PTHR48407">
    <property type="entry name" value="CRANIOFACIAL DEVELOPMENT PROTEIN 1"/>
    <property type="match status" value="1"/>
</dbReference>
<feature type="compositionally biased region" description="Basic residues" evidence="3">
    <location>
        <begin position="57"/>
        <end position="84"/>
    </location>
</feature>
<dbReference type="Pfam" id="PF07572">
    <property type="entry name" value="BCNT"/>
    <property type="match status" value="1"/>
</dbReference>
<reference evidence="5 6" key="1">
    <citation type="journal article" date="2016" name="Genome Biol. Evol.">
        <title>Gene Family Evolution Reflects Adaptation to Soil Environmental Stressors in the Genome of the Collembolan Orchesella cincta.</title>
        <authorList>
            <person name="Faddeeva-Vakhrusheva A."/>
            <person name="Derks M.F."/>
            <person name="Anvar S.Y."/>
            <person name="Agamennone V."/>
            <person name="Suring W."/>
            <person name="Smit S."/>
            <person name="van Straalen N.M."/>
            <person name="Roelofs D."/>
        </authorList>
    </citation>
    <scope>NUCLEOTIDE SEQUENCE [LARGE SCALE GENOMIC DNA]</scope>
    <source>
        <tissue evidence="5">Mixed pool</tissue>
    </source>
</reference>
<feature type="region of interest" description="Disordered" evidence="3">
    <location>
        <begin position="175"/>
        <end position="243"/>
    </location>
</feature>
<name>A0A1D2MP93_ORCCI</name>
<sequence length="336" mass="37576">MEDEKEDRNEGSEGSDDDSDDEDFVPTTSDANKANELSEEDDDEEDGGDAESPGKTKSGKKKGRNAKSKKRKLGKGGSKTGKRRKMEDSDTDDDEDIDFVLNESRRKDVEVEDQPRQEDTAAQDEIEKKQTDLLWADFLTSVNEEKAKKGKERTVEKVVSKVYDFAGQKVEVQEKVRVTVSESTSKAGESSSTAKSITEKDKSSPEESTATPGTSTSSSPGPSTNGKQPYQPRRGGISILGNDPEAIGLDELEKRGLSGLLKAFQSKTKKIGTLEKSKLDWEEYKRKQGMEEELHNHTRSRDTFIDKQEFLQRADYRQFEIEKGMRATARSRRLAN</sequence>
<evidence type="ECO:0000259" key="4">
    <source>
        <dbReference type="PROSITE" id="PS51279"/>
    </source>
</evidence>